<feature type="compositionally biased region" description="Basic and acidic residues" evidence="1">
    <location>
        <begin position="83"/>
        <end position="103"/>
    </location>
</feature>
<evidence type="ECO:0000313" key="3">
    <source>
        <dbReference type="Proteomes" id="UP000799436"/>
    </source>
</evidence>
<dbReference type="OrthoDB" id="3650824at2759"/>
<dbReference type="AlphaFoldDB" id="A0A6G1LAR3"/>
<sequence length="400" mass="40398">MSGPGEGQGFYDTVRQTAASAAATASQYASSLTGQTSSGSSTLPVRDSTPVAGAAAAADVPETVAESDRKAGWAPEAAANPEAVREKSAMEAEIKRTVPKEGLSRTPIASSGPVGLDGAAGDKSHSIDDSQHGIGAVAGLTGANAATTMEMPNGKISSEPYPYTMPVSSAKPESSVGSSATKTAGTLGSESVGNYSYAQGGDDRLHPSGTEPSSTAARGSMAPTEGVIDVRNDRGPAQGSTSGSSEAGKDAMRSAGDSTGKRDVTSDTGDAPSDVKRNLKEIDDSTPSERDNISKEDSAPKSNKPVSDHEAATRTNQDAIPTAGGKKVGESHFGESSQVPDVPPKREGDHGSNITNNVQDSATSQQGDANEKGSSSGSGSKLGNVLHKVEDKLHLGGKKS</sequence>
<feature type="region of interest" description="Disordered" evidence="1">
    <location>
        <begin position="22"/>
        <end position="132"/>
    </location>
</feature>
<evidence type="ECO:0000256" key="1">
    <source>
        <dbReference type="SAM" id="MobiDB-lite"/>
    </source>
</evidence>
<proteinExistence type="predicted"/>
<protein>
    <submittedName>
        <fullName evidence="2">Uncharacterized protein</fullName>
    </submittedName>
</protein>
<dbReference type="Proteomes" id="UP000799436">
    <property type="component" value="Unassembled WGS sequence"/>
</dbReference>
<organism evidence="2 3">
    <name type="scientific">Teratosphaeria nubilosa</name>
    <dbReference type="NCBI Taxonomy" id="161662"/>
    <lineage>
        <taxon>Eukaryota</taxon>
        <taxon>Fungi</taxon>
        <taxon>Dikarya</taxon>
        <taxon>Ascomycota</taxon>
        <taxon>Pezizomycotina</taxon>
        <taxon>Dothideomycetes</taxon>
        <taxon>Dothideomycetidae</taxon>
        <taxon>Mycosphaerellales</taxon>
        <taxon>Teratosphaeriaceae</taxon>
        <taxon>Teratosphaeria</taxon>
    </lineage>
</organism>
<feature type="region of interest" description="Disordered" evidence="1">
    <location>
        <begin position="150"/>
        <end position="400"/>
    </location>
</feature>
<feature type="compositionally biased region" description="Low complexity" evidence="1">
    <location>
        <begin position="22"/>
        <end position="43"/>
    </location>
</feature>
<evidence type="ECO:0000313" key="2">
    <source>
        <dbReference type="EMBL" id="KAF2770023.1"/>
    </source>
</evidence>
<feature type="compositionally biased region" description="Polar residues" evidence="1">
    <location>
        <begin position="352"/>
        <end position="368"/>
    </location>
</feature>
<feature type="compositionally biased region" description="Basic and acidic residues" evidence="1">
    <location>
        <begin position="120"/>
        <end position="131"/>
    </location>
</feature>
<name>A0A6G1LAR3_9PEZI</name>
<feature type="compositionally biased region" description="Polar residues" evidence="1">
    <location>
        <begin position="171"/>
        <end position="197"/>
    </location>
</feature>
<feature type="compositionally biased region" description="Basic and acidic residues" evidence="1">
    <location>
        <begin position="273"/>
        <end position="299"/>
    </location>
</feature>
<keyword evidence="3" id="KW-1185">Reference proteome</keyword>
<reference evidence="2" key="1">
    <citation type="journal article" date="2020" name="Stud. Mycol.">
        <title>101 Dothideomycetes genomes: a test case for predicting lifestyles and emergence of pathogens.</title>
        <authorList>
            <person name="Haridas S."/>
            <person name="Albert R."/>
            <person name="Binder M."/>
            <person name="Bloem J."/>
            <person name="Labutti K."/>
            <person name="Salamov A."/>
            <person name="Andreopoulos B."/>
            <person name="Baker S."/>
            <person name="Barry K."/>
            <person name="Bills G."/>
            <person name="Bluhm B."/>
            <person name="Cannon C."/>
            <person name="Castanera R."/>
            <person name="Culley D."/>
            <person name="Daum C."/>
            <person name="Ezra D."/>
            <person name="Gonzalez J."/>
            <person name="Henrissat B."/>
            <person name="Kuo A."/>
            <person name="Liang C."/>
            <person name="Lipzen A."/>
            <person name="Lutzoni F."/>
            <person name="Magnuson J."/>
            <person name="Mondo S."/>
            <person name="Nolan M."/>
            <person name="Ohm R."/>
            <person name="Pangilinan J."/>
            <person name="Park H.-J."/>
            <person name="Ramirez L."/>
            <person name="Alfaro M."/>
            <person name="Sun H."/>
            <person name="Tritt A."/>
            <person name="Yoshinaga Y."/>
            <person name="Zwiers L.-H."/>
            <person name="Turgeon B."/>
            <person name="Goodwin S."/>
            <person name="Spatafora J."/>
            <person name="Crous P."/>
            <person name="Grigoriev I."/>
        </authorList>
    </citation>
    <scope>NUCLEOTIDE SEQUENCE</scope>
    <source>
        <strain evidence="2">CBS 116005</strain>
    </source>
</reference>
<gene>
    <name evidence="2" type="ORF">EJ03DRAFT_326933</name>
</gene>
<accession>A0A6G1LAR3</accession>
<dbReference type="EMBL" id="ML995829">
    <property type="protein sequence ID" value="KAF2770023.1"/>
    <property type="molecule type" value="Genomic_DNA"/>
</dbReference>